<evidence type="ECO:0000256" key="2">
    <source>
        <dbReference type="ARBA" id="ARBA00005730"/>
    </source>
</evidence>
<dbReference type="EC" id="3.5.1.60" evidence="8"/>
<dbReference type="GO" id="GO:0017064">
    <property type="term" value="F:fatty acid amide hydrolase activity"/>
    <property type="evidence" value="ECO:0007669"/>
    <property type="project" value="InterPro"/>
</dbReference>
<evidence type="ECO:0000313" key="15">
    <source>
        <dbReference type="Proteomes" id="UP000887569"/>
    </source>
</evidence>
<evidence type="ECO:0000256" key="12">
    <source>
        <dbReference type="SAM" id="SignalP"/>
    </source>
</evidence>
<evidence type="ECO:0000259" key="13">
    <source>
        <dbReference type="Pfam" id="PF02275"/>
    </source>
</evidence>
<dbReference type="InterPro" id="IPR029132">
    <property type="entry name" value="CBAH/NAAA_C"/>
</dbReference>
<evidence type="ECO:0000256" key="8">
    <source>
        <dbReference type="ARBA" id="ARBA00039046"/>
    </source>
</evidence>
<protein>
    <recommendedName>
        <fullName evidence="9">N-acylethanolamine-hydrolyzing acid amidase</fullName>
        <ecNumber evidence="8">3.5.1.60</ecNumber>
    </recommendedName>
</protein>
<dbReference type="AlphaFoldDB" id="A0A915CCH7"/>
<organism evidence="15 16">
    <name type="scientific">Parascaris univalens</name>
    <name type="common">Nematode worm</name>
    <dbReference type="NCBI Taxonomy" id="6257"/>
    <lineage>
        <taxon>Eukaryota</taxon>
        <taxon>Metazoa</taxon>
        <taxon>Ecdysozoa</taxon>
        <taxon>Nematoda</taxon>
        <taxon>Chromadorea</taxon>
        <taxon>Rhabditida</taxon>
        <taxon>Spirurina</taxon>
        <taxon>Ascaridomorpha</taxon>
        <taxon>Ascaridoidea</taxon>
        <taxon>Ascarididae</taxon>
        <taxon>Parascaris</taxon>
    </lineage>
</organism>
<evidence type="ECO:0000256" key="11">
    <source>
        <dbReference type="PIRSR" id="PIRSR017632-1"/>
    </source>
</evidence>
<dbReference type="PANTHER" id="PTHR28583">
    <property type="entry name" value="ACID AMIDASE"/>
    <property type="match status" value="1"/>
</dbReference>
<accession>A0A915CCH7</accession>
<comment type="subunit">
    <text evidence="7">Heterodimer of an alpha and a beta subunit, produced by autocatalytic cleavage.</text>
</comment>
<keyword evidence="3 12" id="KW-0732">Signal</keyword>
<proteinExistence type="inferred from homology"/>
<dbReference type="InterPro" id="IPR016699">
    <property type="entry name" value="Acid_ceramidase-like"/>
</dbReference>
<dbReference type="Proteomes" id="UP000887569">
    <property type="component" value="Unplaced"/>
</dbReference>
<keyword evidence="4 10" id="KW-0378">Hydrolase</keyword>
<evidence type="ECO:0000256" key="3">
    <source>
        <dbReference type="ARBA" id="ARBA00022729"/>
    </source>
</evidence>
<comment type="similarity">
    <text evidence="2 10">Belongs to the acid ceramidase family.</text>
</comment>
<feature type="signal peptide" evidence="12">
    <location>
        <begin position="1"/>
        <end position="38"/>
    </location>
</feature>
<dbReference type="PANTHER" id="PTHR28583:SF4">
    <property type="entry name" value="N-ACYLETHANOLAMINE-HYDROLYZING ACID AMIDASE"/>
    <property type="match status" value="1"/>
</dbReference>
<sequence>MQTWKLLSFITISLQMKASRRGAFLLALLMLTSEYCCCDRAAPRYRINLDLPPEQRWNEVIDEYNDLIPAVIEEIEHYIPRRLRKLAWWLCEEVAKEIPEEFVREMQGIADRSGLRLGEIIGLNILYDISTFNFPHIIGPLGCTSIVAENEDGIILHGRNLDYEMTPLLRNGTLIAEFTRDDKVIYTAVTFFLYVGVLTGQRPNAFAITLNSRNSGGYIDNILMEIITRFRHPISFSIRKMLEENDNYYEVVDELAKIHFVAPSYLIVSGIESGQGCVITRDRWTAADIYNLNVQKGRWFLVETNFDHWKIDRDKRRYVAERLLNFIGRSALTPSVLSAILSEPPISNK</sequence>
<evidence type="ECO:0000256" key="9">
    <source>
        <dbReference type="ARBA" id="ARBA00040404"/>
    </source>
</evidence>
<evidence type="ECO:0000256" key="5">
    <source>
        <dbReference type="ARBA" id="ARBA00023098"/>
    </source>
</evidence>
<dbReference type="GO" id="GO:0006631">
    <property type="term" value="P:fatty acid metabolic process"/>
    <property type="evidence" value="ECO:0007669"/>
    <property type="project" value="InterPro"/>
</dbReference>
<evidence type="ECO:0000256" key="10">
    <source>
        <dbReference type="PIRNR" id="PIRNR017632"/>
    </source>
</evidence>
<dbReference type="Pfam" id="PF02275">
    <property type="entry name" value="CBAH"/>
    <property type="match status" value="1"/>
</dbReference>
<dbReference type="GO" id="GO:0005764">
    <property type="term" value="C:lysosome"/>
    <property type="evidence" value="ECO:0007669"/>
    <property type="project" value="UniProtKB-UniRule"/>
</dbReference>
<dbReference type="PIRSF" id="PIRSF017632">
    <property type="entry name" value="Acid_ceramidase-like"/>
    <property type="match status" value="1"/>
</dbReference>
<evidence type="ECO:0000256" key="4">
    <source>
        <dbReference type="ARBA" id="ARBA00022801"/>
    </source>
</evidence>
<comment type="pathway">
    <text evidence="1">Lipid metabolism; fatty acid metabolism.</text>
</comment>
<feature type="chain" id="PRO_5037977552" description="N-acylethanolamine-hydrolyzing acid amidase" evidence="12">
    <location>
        <begin position="39"/>
        <end position="349"/>
    </location>
</feature>
<feature type="domain" description="Acid ceramidase N-terminal" evidence="14">
    <location>
        <begin position="41"/>
        <end position="94"/>
    </location>
</feature>
<name>A0A915CCH7_PARUN</name>
<reference evidence="16" key="1">
    <citation type="submission" date="2022-11" db="UniProtKB">
        <authorList>
            <consortium name="WormBaseParasite"/>
        </authorList>
    </citation>
    <scope>IDENTIFICATION</scope>
</reference>
<dbReference type="Pfam" id="PF15508">
    <property type="entry name" value="NAAA-beta"/>
    <property type="match status" value="1"/>
</dbReference>
<evidence type="ECO:0000256" key="6">
    <source>
        <dbReference type="ARBA" id="ARBA00023180"/>
    </source>
</evidence>
<feature type="active site" description="Nucleophile" evidence="11">
    <location>
        <position position="143"/>
    </location>
</feature>
<evidence type="ECO:0000313" key="16">
    <source>
        <dbReference type="WBParaSite" id="PgR120_g012_t01"/>
    </source>
</evidence>
<dbReference type="InterPro" id="IPR029130">
    <property type="entry name" value="Acid_ceramidase_N"/>
</dbReference>
<feature type="domain" description="Choloylglycine hydrolase/NAAA C-terminal" evidence="13">
    <location>
        <begin position="143"/>
        <end position="311"/>
    </location>
</feature>
<keyword evidence="5 10" id="KW-0443">Lipid metabolism</keyword>
<evidence type="ECO:0000259" key="14">
    <source>
        <dbReference type="Pfam" id="PF15508"/>
    </source>
</evidence>
<evidence type="ECO:0000256" key="7">
    <source>
        <dbReference type="ARBA" id="ARBA00038527"/>
    </source>
</evidence>
<keyword evidence="6" id="KW-0325">Glycoprotein</keyword>
<evidence type="ECO:0000256" key="1">
    <source>
        <dbReference type="ARBA" id="ARBA00004872"/>
    </source>
</evidence>
<keyword evidence="15" id="KW-1185">Reference proteome</keyword>
<dbReference type="GO" id="GO:0047412">
    <property type="term" value="F:N-(long-chain-acyl)ethanolamine deacylase activity"/>
    <property type="evidence" value="ECO:0007669"/>
    <property type="project" value="UniProtKB-EC"/>
</dbReference>
<dbReference type="Gene3D" id="3.60.60.10">
    <property type="entry name" value="Penicillin V Acylase, Chain A"/>
    <property type="match status" value="1"/>
</dbReference>
<dbReference type="WBParaSite" id="PgR120_g012_t01">
    <property type="protein sequence ID" value="PgR120_g012_t01"/>
    <property type="gene ID" value="PgR120_g012"/>
</dbReference>